<protein>
    <submittedName>
        <fullName evidence="3">Uncharacterized protein</fullName>
    </submittedName>
</protein>
<name>A0A821DXM9_9BILA</name>
<sequence length="30" mass="3541">RAYDKADTHPLASHFEELEPLRKHDGHIKE</sequence>
<organism evidence="3 6">
    <name type="scientific">Rotaria magnacalcarata</name>
    <dbReference type="NCBI Taxonomy" id="392030"/>
    <lineage>
        <taxon>Eukaryota</taxon>
        <taxon>Metazoa</taxon>
        <taxon>Spiralia</taxon>
        <taxon>Gnathifera</taxon>
        <taxon>Rotifera</taxon>
        <taxon>Eurotatoria</taxon>
        <taxon>Bdelloidea</taxon>
        <taxon>Philodinida</taxon>
        <taxon>Philodinidae</taxon>
        <taxon>Rotaria</taxon>
    </lineage>
</organism>
<accession>A0A821DXM9</accession>
<dbReference type="Proteomes" id="UP000663866">
    <property type="component" value="Unassembled WGS sequence"/>
</dbReference>
<dbReference type="EMBL" id="CAJOBG010079693">
    <property type="protein sequence ID" value="CAF4627210.1"/>
    <property type="molecule type" value="Genomic_DNA"/>
</dbReference>
<feature type="non-terminal residue" evidence="3">
    <location>
        <position position="1"/>
    </location>
</feature>
<keyword evidence="6" id="KW-1185">Reference proteome</keyword>
<dbReference type="EMBL" id="CAJOBH010079871">
    <property type="protein sequence ID" value="CAF4512058.1"/>
    <property type="molecule type" value="Genomic_DNA"/>
</dbReference>
<evidence type="ECO:0000313" key="2">
    <source>
        <dbReference type="EMBL" id="CAF4512058.1"/>
    </source>
</evidence>
<evidence type="ECO:0000313" key="5">
    <source>
        <dbReference type="EMBL" id="CAF4901935.1"/>
    </source>
</evidence>
<evidence type="ECO:0000313" key="4">
    <source>
        <dbReference type="EMBL" id="CAF4790642.1"/>
    </source>
</evidence>
<reference evidence="3" key="1">
    <citation type="submission" date="2021-02" db="EMBL/GenBank/DDBJ databases">
        <authorList>
            <person name="Nowell W R."/>
        </authorList>
    </citation>
    <scope>NUCLEOTIDE SEQUENCE</scope>
</reference>
<dbReference type="Proteomes" id="UP000681720">
    <property type="component" value="Unassembled WGS sequence"/>
</dbReference>
<gene>
    <name evidence="2" type="ORF">BYL167_LOCUS36517</name>
    <name evidence="5" type="ORF">GIL414_LOCUS51879</name>
    <name evidence="3" type="ORF">OVN521_LOCUS46109</name>
    <name evidence="4" type="ORF">SMN809_LOCUS46742</name>
</gene>
<evidence type="ECO:0000313" key="6">
    <source>
        <dbReference type="Proteomes" id="UP000663866"/>
    </source>
</evidence>
<dbReference type="AlphaFoldDB" id="A0A821DXM9"/>
<evidence type="ECO:0000256" key="1">
    <source>
        <dbReference type="SAM" id="MobiDB-lite"/>
    </source>
</evidence>
<proteinExistence type="predicted"/>
<evidence type="ECO:0000313" key="3">
    <source>
        <dbReference type="EMBL" id="CAF4627210.1"/>
    </source>
</evidence>
<comment type="caution">
    <text evidence="3">The sequence shown here is derived from an EMBL/GenBank/DDBJ whole genome shotgun (WGS) entry which is preliminary data.</text>
</comment>
<feature type="region of interest" description="Disordered" evidence="1">
    <location>
        <begin position="1"/>
        <end position="30"/>
    </location>
</feature>
<dbReference type="EMBL" id="CAJOBJ010176402">
    <property type="protein sequence ID" value="CAF4901935.1"/>
    <property type="molecule type" value="Genomic_DNA"/>
</dbReference>
<dbReference type="Proteomes" id="UP000676336">
    <property type="component" value="Unassembled WGS sequence"/>
</dbReference>
<dbReference type="Proteomes" id="UP000681967">
    <property type="component" value="Unassembled WGS sequence"/>
</dbReference>
<dbReference type="EMBL" id="CAJOBI010146175">
    <property type="protein sequence ID" value="CAF4790642.1"/>
    <property type="molecule type" value="Genomic_DNA"/>
</dbReference>